<evidence type="ECO:0000259" key="2">
    <source>
        <dbReference type="Pfam" id="PF13796"/>
    </source>
</evidence>
<gene>
    <name evidence="3" type="ORF">NCTC10343_04475</name>
</gene>
<evidence type="ECO:0000313" key="3">
    <source>
        <dbReference type="EMBL" id="SUA71568.1"/>
    </source>
</evidence>
<dbReference type="Proteomes" id="UP000254400">
    <property type="component" value="Unassembled WGS sequence"/>
</dbReference>
<name>A0A378Y400_PAEPO</name>
<dbReference type="Pfam" id="PF13796">
    <property type="entry name" value="Sensor"/>
    <property type="match status" value="1"/>
</dbReference>
<proteinExistence type="predicted"/>
<evidence type="ECO:0000313" key="4">
    <source>
        <dbReference type="Proteomes" id="UP000254400"/>
    </source>
</evidence>
<dbReference type="GeneID" id="93347801"/>
<reference evidence="3 4" key="1">
    <citation type="submission" date="2018-06" db="EMBL/GenBank/DDBJ databases">
        <authorList>
            <consortium name="Pathogen Informatics"/>
            <person name="Doyle S."/>
        </authorList>
    </citation>
    <scope>NUCLEOTIDE SEQUENCE [LARGE SCALE GENOMIC DNA]</scope>
    <source>
        <strain evidence="3 4">NCTC10343</strain>
    </source>
</reference>
<dbReference type="RefSeq" id="WP_019688501.1">
    <property type="nucleotide sequence ID" value="NZ_CP036496.1"/>
</dbReference>
<dbReference type="AlphaFoldDB" id="A0A378Y400"/>
<feature type="transmembrane region" description="Helical" evidence="1">
    <location>
        <begin position="12"/>
        <end position="32"/>
    </location>
</feature>
<feature type="domain" description="Putative sensor" evidence="2">
    <location>
        <begin position="15"/>
        <end position="190"/>
    </location>
</feature>
<accession>A0A378Y400</accession>
<dbReference type="InterPro" id="IPR025828">
    <property type="entry name" value="Put_sensor_dom"/>
</dbReference>
<evidence type="ECO:0000256" key="1">
    <source>
        <dbReference type="SAM" id="Phobius"/>
    </source>
</evidence>
<feature type="transmembrane region" description="Helical" evidence="1">
    <location>
        <begin position="146"/>
        <end position="171"/>
    </location>
</feature>
<protein>
    <submittedName>
        <fullName evidence="3">Luciferase</fullName>
    </submittedName>
</protein>
<dbReference type="EMBL" id="UGSC01000001">
    <property type="protein sequence ID" value="SUA71568.1"/>
    <property type="molecule type" value="Genomic_DNA"/>
</dbReference>
<sequence length="196" mass="22643">MTKESARKRLQDFYFLLFTFGSGLFYFCFYLASITFALAMTVIFVGIPLLARVLRTTHTFVQYERIQTKVYTNISIEPILTRTNSGRDKWMKAREAILSSSNWRAVFWLMQKFFIGVISLICAVILYIAPLVFIVTPILFQHLELYLLGFAVDSWEKAISVMIAGCILVWINTRIGKSLVQIVGMYTRSMFKAIKE</sequence>
<keyword evidence="1" id="KW-0812">Transmembrane</keyword>
<feature type="transmembrane region" description="Helical" evidence="1">
    <location>
        <begin position="38"/>
        <end position="55"/>
    </location>
</feature>
<keyword evidence="1" id="KW-0472">Membrane</keyword>
<keyword evidence="1" id="KW-1133">Transmembrane helix</keyword>
<feature type="transmembrane region" description="Helical" evidence="1">
    <location>
        <begin position="113"/>
        <end position="140"/>
    </location>
</feature>
<organism evidence="3 4">
    <name type="scientific">Paenibacillus polymyxa</name>
    <name type="common">Bacillus polymyxa</name>
    <dbReference type="NCBI Taxonomy" id="1406"/>
    <lineage>
        <taxon>Bacteria</taxon>
        <taxon>Bacillati</taxon>
        <taxon>Bacillota</taxon>
        <taxon>Bacilli</taxon>
        <taxon>Bacillales</taxon>
        <taxon>Paenibacillaceae</taxon>
        <taxon>Paenibacillus</taxon>
    </lineage>
</organism>